<dbReference type="AlphaFoldDB" id="A0A831ESW6"/>
<accession>A0A831ESW6</accession>
<evidence type="ECO:0000313" key="1">
    <source>
        <dbReference type="EMBL" id="CCO95577.1"/>
    </source>
</evidence>
<reference evidence="1 2" key="2">
    <citation type="submission" date="2013-04" db="EMBL/GenBank/DDBJ databases">
        <title>Comparative genomics of 12 strains of Erwinia amylovora identifies a pan-genome with a large conserved core and provides insights into host specificity.</title>
        <authorList>
            <person name="Mann R.A."/>
            <person name="Smits T.H.M."/>
            <person name="Buehlmann A."/>
            <person name="Blom J."/>
            <person name="Goesmann A."/>
            <person name="Frey J.E."/>
            <person name="Plummer K.M."/>
            <person name="Beer S.V."/>
            <person name="Luck J."/>
            <person name="Duffy B."/>
            <person name="Rodoni B."/>
        </authorList>
    </citation>
    <scope>NUCLEOTIDE SEQUENCE [LARGE SCALE GENOMIC DNA]</scope>
    <source>
        <strain evidence="2">CFBP 1232</strain>
    </source>
</reference>
<reference evidence="1 2" key="1">
    <citation type="submission" date="2012-11" db="EMBL/GenBank/DDBJ databases">
        <authorList>
            <person name="Linke B."/>
        </authorList>
    </citation>
    <scope>NUCLEOTIDE SEQUENCE [LARGE SCALE GENOMIC DNA]</scope>
    <source>
        <strain evidence="2">CFBP 1232</strain>
    </source>
</reference>
<evidence type="ECO:0000313" key="2">
    <source>
        <dbReference type="Proteomes" id="UP000013111"/>
    </source>
</evidence>
<organism evidence="1 2">
    <name type="scientific">Erwinia amylovora NBRC 12687 = CFBP 1232</name>
    <dbReference type="NCBI Taxonomy" id="1219359"/>
    <lineage>
        <taxon>Bacteria</taxon>
        <taxon>Pseudomonadati</taxon>
        <taxon>Pseudomonadota</taxon>
        <taxon>Gammaproteobacteria</taxon>
        <taxon>Enterobacterales</taxon>
        <taxon>Erwiniaceae</taxon>
        <taxon>Erwinia</taxon>
    </lineage>
</organism>
<gene>
    <name evidence="1" type="ORF">BN437_3678</name>
</gene>
<name>A0A831ESW6_ERWAM</name>
<protein>
    <submittedName>
        <fullName evidence="1">Transposase (Partial)</fullName>
    </submittedName>
</protein>
<dbReference type="EMBL" id="CAPB01000041">
    <property type="protein sequence ID" value="CCO95577.1"/>
    <property type="molecule type" value="Genomic_DNA"/>
</dbReference>
<dbReference type="RefSeq" id="WP_004160961.1">
    <property type="nucleotide sequence ID" value="NZ_BAYW01000001.1"/>
</dbReference>
<dbReference type="Proteomes" id="UP000013111">
    <property type="component" value="Unassembled WGS sequence"/>
</dbReference>
<sequence length="40" mass="4570">MPRSHILSPAERESLLSLPDDELTLTRINSLLKLPDTLKR</sequence>
<comment type="caution">
    <text evidence="1">The sequence shown here is derived from an EMBL/GenBank/DDBJ whole genome shotgun (WGS) entry which is preliminary data.</text>
</comment>
<proteinExistence type="predicted"/>